<dbReference type="SUPFAM" id="SSF56672">
    <property type="entry name" value="DNA/RNA polymerases"/>
    <property type="match status" value="1"/>
</dbReference>
<dbReference type="InterPro" id="IPR043128">
    <property type="entry name" value="Rev_trsase/Diguanyl_cyclase"/>
</dbReference>
<proteinExistence type="predicted"/>
<dbReference type="PANTHER" id="PTHR37984:SF5">
    <property type="entry name" value="PROTEIN NYNRIN-LIKE"/>
    <property type="match status" value="1"/>
</dbReference>
<name>A0A922LGC2_SCHHA</name>
<evidence type="ECO:0000256" key="6">
    <source>
        <dbReference type="ARBA" id="ARBA00022801"/>
    </source>
</evidence>
<evidence type="ECO:0000313" key="9">
    <source>
        <dbReference type="EMBL" id="KAH9582557.1"/>
    </source>
</evidence>
<keyword evidence="2" id="KW-0808">Transferase</keyword>
<evidence type="ECO:0000256" key="1">
    <source>
        <dbReference type="ARBA" id="ARBA00022670"/>
    </source>
</evidence>
<sequence>MVPKKDQDWRPCGDYRRLNNQTIPDKYPIPHIHDFSLNLHGKCIFSKLDLVRAYHQIPMAPEDIEKTAIITPFGLFEFLRMPFGLKNAAQTFQRFMDNVTRGLDFVFAYTDDVLIASSSLEEHIQHVQILFDRFKKHGVVINPSKCIFAVPALEFLGHYIDSQGIKPLQTKVEDITNYPEPTSVKSLRRFLGMCNFYRRFLPRCAEVLQPLTDLLKADKKGTKKEKSQTFNLPPDAKTAFEKAKLMISNATMLQHLNTDPTTNLILCTDASQKQ</sequence>
<keyword evidence="5" id="KW-0255">Endonuclease</keyword>
<reference evidence="9" key="4">
    <citation type="journal article" date="2022" name="PLoS Pathog.">
        <title>Chromosome-level genome of Schistosoma haematobium underpins genome-wide explorations of molecular variation.</title>
        <authorList>
            <person name="Stroehlein A.J."/>
            <person name="Korhonen P.K."/>
            <person name="Lee V.V."/>
            <person name="Ralph S.A."/>
            <person name="Mentink-Kane M."/>
            <person name="You H."/>
            <person name="McManus D.P."/>
            <person name="Tchuente L.T."/>
            <person name="Stothard J.R."/>
            <person name="Kaur P."/>
            <person name="Dudchenko O."/>
            <person name="Aiden E.L."/>
            <person name="Yang B."/>
            <person name="Yang H."/>
            <person name="Emery A.M."/>
            <person name="Webster B.L."/>
            <person name="Brindley P.J."/>
            <person name="Rollinson D."/>
            <person name="Chang B.C.H."/>
            <person name="Gasser R.B."/>
            <person name="Young N.D."/>
        </authorList>
    </citation>
    <scope>NUCLEOTIDE SEQUENCE</scope>
</reference>
<dbReference type="FunFam" id="3.30.70.270:FF:000023">
    <property type="entry name" value="Pol"/>
    <property type="match status" value="1"/>
</dbReference>
<dbReference type="CDD" id="cd01647">
    <property type="entry name" value="RT_LTR"/>
    <property type="match status" value="1"/>
</dbReference>
<comment type="caution">
    <text evidence="9">The sequence shown here is derived from an EMBL/GenBank/DDBJ whole genome shotgun (WGS) entry which is preliminary data.</text>
</comment>
<evidence type="ECO:0000256" key="2">
    <source>
        <dbReference type="ARBA" id="ARBA00022679"/>
    </source>
</evidence>
<dbReference type="AlphaFoldDB" id="A0A922LGC2"/>
<dbReference type="InterPro" id="IPR043502">
    <property type="entry name" value="DNA/RNA_pol_sf"/>
</dbReference>
<dbReference type="GO" id="GO:0008233">
    <property type="term" value="F:peptidase activity"/>
    <property type="evidence" value="ECO:0007669"/>
    <property type="project" value="UniProtKB-KW"/>
</dbReference>
<evidence type="ECO:0000256" key="4">
    <source>
        <dbReference type="ARBA" id="ARBA00022722"/>
    </source>
</evidence>
<evidence type="ECO:0000256" key="5">
    <source>
        <dbReference type="ARBA" id="ARBA00022759"/>
    </source>
</evidence>
<dbReference type="RefSeq" id="XP_051066058.1">
    <property type="nucleotide sequence ID" value="XM_051208169.1"/>
</dbReference>
<dbReference type="FunFam" id="3.30.70.270:FF:000164">
    <property type="match status" value="1"/>
</dbReference>
<dbReference type="Proteomes" id="UP000471633">
    <property type="component" value="Unassembled WGS sequence"/>
</dbReference>
<dbReference type="GeneID" id="75576341"/>
<dbReference type="KEGG" id="shx:MS3_00000384"/>
<dbReference type="Gene3D" id="3.30.70.270">
    <property type="match status" value="3"/>
</dbReference>
<gene>
    <name evidence="9" type="primary">TY3BI_2</name>
    <name evidence="9" type="ORF">MS3_00000384</name>
</gene>
<keyword evidence="10" id="KW-1185">Reference proteome</keyword>
<dbReference type="PROSITE" id="PS50878">
    <property type="entry name" value="RT_POL"/>
    <property type="match status" value="1"/>
</dbReference>
<dbReference type="EMBL" id="AMPZ03000005">
    <property type="protein sequence ID" value="KAH9582557.1"/>
    <property type="molecule type" value="Genomic_DNA"/>
</dbReference>
<keyword evidence="1" id="KW-0645">Protease</keyword>
<keyword evidence="3" id="KW-0548">Nucleotidyltransferase</keyword>
<accession>A0A922LGC2</accession>
<dbReference type="CTD" id="75576341"/>
<dbReference type="InterPro" id="IPR000477">
    <property type="entry name" value="RT_dom"/>
</dbReference>
<keyword evidence="6" id="KW-0378">Hydrolase</keyword>
<reference evidence="9" key="3">
    <citation type="submission" date="2021-06" db="EMBL/GenBank/DDBJ databases">
        <title>Chromosome-level genome assembly for S. haematobium.</title>
        <authorList>
            <person name="Stroehlein A.J."/>
        </authorList>
    </citation>
    <scope>NUCLEOTIDE SEQUENCE</scope>
</reference>
<keyword evidence="7" id="KW-0695">RNA-directed DNA polymerase</keyword>
<dbReference type="GO" id="GO:0006508">
    <property type="term" value="P:proteolysis"/>
    <property type="evidence" value="ECO:0007669"/>
    <property type="project" value="UniProtKB-KW"/>
</dbReference>
<evidence type="ECO:0000313" key="10">
    <source>
        <dbReference type="Proteomes" id="UP000471633"/>
    </source>
</evidence>
<keyword evidence="4" id="KW-0540">Nuclease</keyword>
<evidence type="ECO:0000256" key="3">
    <source>
        <dbReference type="ARBA" id="ARBA00022695"/>
    </source>
</evidence>
<organism evidence="9 10">
    <name type="scientific">Schistosoma haematobium</name>
    <name type="common">Blood fluke</name>
    <dbReference type="NCBI Taxonomy" id="6185"/>
    <lineage>
        <taxon>Eukaryota</taxon>
        <taxon>Metazoa</taxon>
        <taxon>Spiralia</taxon>
        <taxon>Lophotrochozoa</taxon>
        <taxon>Platyhelminthes</taxon>
        <taxon>Trematoda</taxon>
        <taxon>Digenea</taxon>
        <taxon>Strigeidida</taxon>
        <taxon>Schistosomatoidea</taxon>
        <taxon>Schistosomatidae</taxon>
        <taxon>Schistosoma</taxon>
    </lineage>
</organism>
<dbReference type="Pfam" id="PF00078">
    <property type="entry name" value="RVT_1"/>
    <property type="match status" value="1"/>
</dbReference>
<evidence type="ECO:0000256" key="7">
    <source>
        <dbReference type="ARBA" id="ARBA00022918"/>
    </source>
</evidence>
<feature type="domain" description="Reverse transcriptase" evidence="8">
    <location>
        <begin position="1"/>
        <end position="160"/>
    </location>
</feature>
<dbReference type="GO" id="GO:0004519">
    <property type="term" value="F:endonuclease activity"/>
    <property type="evidence" value="ECO:0007669"/>
    <property type="project" value="UniProtKB-KW"/>
</dbReference>
<dbReference type="FunFam" id="3.10.10.10:FF:000007">
    <property type="entry name" value="Retrovirus-related Pol polyprotein from transposon 17.6-like Protein"/>
    <property type="match status" value="1"/>
</dbReference>
<reference evidence="9" key="1">
    <citation type="journal article" date="2012" name="Nat. Genet.">
        <title>Whole-genome sequence of Schistosoma haematobium.</title>
        <authorList>
            <person name="Young N.D."/>
            <person name="Jex A.R."/>
            <person name="Li B."/>
            <person name="Liu S."/>
            <person name="Yang L."/>
            <person name="Xiong Z."/>
            <person name="Li Y."/>
            <person name="Cantacessi C."/>
            <person name="Hall R.S."/>
            <person name="Xu X."/>
            <person name="Chen F."/>
            <person name="Wu X."/>
            <person name="Zerlotini A."/>
            <person name="Oliveira G."/>
            <person name="Hofmann A."/>
            <person name="Zhang G."/>
            <person name="Fang X."/>
            <person name="Kang Y."/>
            <person name="Campbell B.E."/>
            <person name="Loukas A."/>
            <person name="Ranganathan S."/>
            <person name="Rollinson D."/>
            <person name="Rinaldi G."/>
            <person name="Brindley P.J."/>
            <person name="Yang H."/>
            <person name="Wang J."/>
            <person name="Wang J."/>
            <person name="Gasser R.B."/>
        </authorList>
    </citation>
    <scope>NUCLEOTIDE SEQUENCE</scope>
</reference>
<dbReference type="InterPro" id="IPR050951">
    <property type="entry name" value="Retrovirus_Pol_polyprotein"/>
</dbReference>
<dbReference type="GO" id="GO:0003964">
    <property type="term" value="F:RNA-directed DNA polymerase activity"/>
    <property type="evidence" value="ECO:0007669"/>
    <property type="project" value="UniProtKB-KW"/>
</dbReference>
<evidence type="ECO:0000259" key="8">
    <source>
        <dbReference type="PROSITE" id="PS50878"/>
    </source>
</evidence>
<reference evidence="9" key="2">
    <citation type="journal article" date="2019" name="Gigascience">
        <title>High-quality Schistosoma haematobium genome achieved by single-molecule and long-range sequencing.</title>
        <authorList>
            <person name="Stroehlein A.J."/>
            <person name="Korhonen P.K."/>
            <person name="Chong T.M."/>
            <person name="Lim Y.L."/>
            <person name="Chan K.G."/>
            <person name="Webster B."/>
            <person name="Rollinson D."/>
            <person name="Brindley P.J."/>
            <person name="Gasser R.B."/>
            <person name="Young N.D."/>
        </authorList>
    </citation>
    <scope>NUCLEOTIDE SEQUENCE</scope>
</reference>
<protein>
    <submittedName>
        <fullName evidence="9">Transposon Ty3-I Gag-Pol polyprotein</fullName>
    </submittedName>
</protein>
<dbReference type="PANTHER" id="PTHR37984">
    <property type="entry name" value="PROTEIN CBG26694"/>
    <property type="match status" value="1"/>
</dbReference>